<proteinExistence type="inferred from homology"/>
<keyword evidence="7" id="KW-0813">Transport</keyword>
<keyword evidence="5" id="KW-1133">Transmembrane helix</keyword>
<sequence length="116" mass="12516">MRKKQSAPATAMTDIAFLLLLFFLILALSTRLTPIPLTPAISEDALAAQAGNTIVIGRDGSLFYQDNPISLYTIPSETEITLLADKDTPFKLISPVLEALQKNGTTTIHCLVGQSQ</sequence>
<evidence type="ECO:0000256" key="7">
    <source>
        <dbReference type="RuleBase" id="RU003879"/>
    </source>
</evidence>
<keyword evidence="4 7" id="KW-0812">Transmembrane</keyword>
<comment type="subcellular location">
    <subcellularLocation>
        <location evidence="1">Cell membrane</location>
        <topology evidence="1">Single-pass membrane protein</topology>
    </subcellularLocation>
    <subcellularLocation>
        <location evidence="7">Cell membrane</location>
        <topology evidence="7">Single-pass type II membrane protein</topology>
    </subcellularLocation>
</comment>
<evidence type="ECO:0000256" key="4">
    <source>
        <dbReference type="ARBA" id="ARBA00022692"/>
    </source>
</evidence>
<dbReference type="STRING" id="158190.SpiGrapes_1382"/>
<accession>G8QUG0</accession>
<keyword evidence="9" id="KW-1185">Reference proteome</keyword>
<keyword evidence="3" id="KW-1003">Cell membrane</keyword>
<keyword evidence="7" id="KW-0653">Protein transport</keyword>
<gene>
    <name evidence="8" type="ordered locus">SpiGrapes_1382</name>
</gene>
<evidence type="ECO:0000256" key="1">
    <source>
        <dbReference type="ARBA" id="ARBA00004162"/>
    </source>
</evidence>
<evidence type="ECO:0000256" key="6">
    <source>
        <dbReference type="ARBA" id="ARBA00023136"/>
    </source>
</evidence>
<dbReference type="EMBL" id="CP003155">
    <property type="protein sequence ID" value="AEV29193.1"/>
    <property type="molecule type" value="Genomic_DNA"/>
</dbReference>
<dbReference type="RefSeq" id="WP_014270042.1">
    <property type="nucleotide sequence ID" value="NC_016633.1"/>
</dbReference>
<organism evidence="8 9">
    <name type="scientific">Sphaerochaeta pleomorpha (strain ATCC BAA-1885 / DSM 22778 / Grapes)</name>
    <dbReference type="NCBI Taxonomy" id="158190"/>
    <lineage>
        <taxon>Bacteria</taxon>
        <taxon>Pseudomonadati</taxon>
        <taxon>Spirochaetota</taxon>
        <taxon>Spirochaetia</taxon>
        <taxon>Spirochaetales</taxon>
        <taxon>Sphaerochaetaceae</taxon>
        <taxon>Sphaerochaeta</taxon>
    </lineage>
</organism>
<reference evidence="8 9" key="1">
    <citation type="submission" date="2011-11" db="EMBL/GenBank/DDBJ databases">
        <title>Complete sequence of Spirochaeta sp. grapes.</title>
        <authorList>
            <consortium name="US DOE Joint Genome Institute"/>
            <person name="Lucas S."/>
            <person name="Han J."/>
            <person name="Lapidus A."/>
            <person name="Cheng J.-F."/>
            <person name="Goodwin L."/>
            <person name="Pitluck S."/>
            <person name="Peters L."/>
            <person name="Ovchinnikova G."/>
            <person name="Munk A.C."/>
            <person name="Detter J.C."/>
            <person name="Han C."/>
            <person name="Tapia R."/>
            <person name="Land M."/>
            <person name="Hauser L."/>
            <person name="Kyrpides N."/>
            <person name="Ivanova N."/>
            <person name="Pagani I."/>
            <person name="Ritalahtilisa K."/>
            <person name="Loeffler F."/>
            <person name="Woyke T."/>
        </authorList>
    </citation>
    <scope>NUCLEOTIDE SEQUENCE [LARGE SCALE GENOMIC DNA]</scope>
    <source>
        <strain evidence="9">ATCC BAA-1885 / DSM 22778 / Grapes</strain>
    </source>
</reference>
<dbReference type="HOGENOM" id="CLU_2095301_0_0_12"/>
<dbReference type="Proteomes" id="UP000005632">
    <property type="component" value="Chromosome"/>
</dbReference>
<dbReference type="GO" id="GO:0005886">
    <property type="term" value="C:plasma membrane"/>
    <property type="evidence" value="ECO:0007669"/>
    <property type="project" value="UniProtKB-SubCell"/>
</dbReference>
<evidence type="ECO:0000256" key="5">
    <source>
        <dbReference type="ARBA" id="ARBA00022989"/>
    </source>
</evidence>
<dbReference type="KEGG" id="sgp:SpiGrapes_1382"/>
<evidence type="ECO:0000256" key="2">
    <source>
        <dbReference type="ARBA" id="ARBA00005811"/>
    </source>
</evidence>
<evidence type="ECO:0000256" key="3">
    <source>
        <dbReference type="ARBA" id="ARBA00022475"/>
    </source>
</evidence>
<dbReference type="GO" id="GO:0015031">
    <property type="term" value="P:protein transport"/>
    <property type="evidence" value="ECO:0007669"/>
    <property type="project" value="UniProtKB-KW"/>
</dbReference>
<dbReference type="Pfam" id="PF02472">
    <property type="entry name" value="ExbD"/>
    <property type="match status" value="1"/>
</dbReference>
<dbReference type="InterPro" id="IPR003400">
    <property type="entry name" value="ExbD"/>
</dbReference>
<evidence type="ECO:0000313" key="8">
    <source>
        <dbReference type="EMBL" id="AEV29193.1"/>
    </source>
</evidence>
<name>G8QUG0_SPHPG</name>
<evidence type="ECO:0000313" key="9">
    <source>
        <dbReference type="Proteomes" id="UP000005632"/>
    </source>
</evidence>
<keyword evidence="6" id="KW-0472">Membrane</keyword>
<comment type="similarity">
    <text evidence="2 7">Belongs to the ExbD/TolR family.</text>
</comment>
<protein>
    <submittedName>
        <fullName evidence="8">Biopolymer transport protein</fullName>
    </submittedName>
</protein>
<dbReference type="GO" id="GO:0022857">
    <property type="term" value="F:transmembrane transporter activity"/>
    <property type="evidence" value="ECO:0007669"/>
    <property type="project" value="InterPro"/>
</dbReference>
<dbReference type="AlphaFoldDB" id="G8QUG0"/>